<evidence type="ECO:0000259" key="9">
    <source>
        <dbReference type="PROSITE" id="PS52029"/>
    </source>
</evidence>
<feature type="signal peptide" evidence="8">
    <location>
        <begin position="1"/>
        <end position="23"/>
    </location>
</feature>
<dbReference type="SUPFAM" id="SSF47090">
    <property type="entry name" value="PGBD-like"/>
    <property type="match status" value="1"/>
</dbReference>
<dbReference type="UniPathway" id="UPA00219"/>
<evidence type="ECO:0000256" key="5">
    <source>
        <dbReference type="ARBA" id="ARBA00022984"/>
    </source>
</evidence>
<evidence type="ECO:0000256" key="4">
    <source>
        <dbReference type="ARBA" id="ARBA00022960"/>
    </source>
</evidence>
<evidence type="ECO:0000256" key="8">
    <source>
        <dbReference type="SAM" id="SignalP"/>
    </source>
</evidence>
<dbReference type="GO" id="GO:0071555">
    <property type="term" value="P:cell wall organization"/>
    <property type="evidence" value="ECO:0007669"/>
    <property type="project" value="UniProtKB-UniRule"/>
</dbReference>
<feature type="chain" id="PRO_5015118853" evidence="8">
    <location>
        <begin position="24"/>
        <end position="337"/>
    </location>
</feature>
<dbReference type="GO" id="GO:0005576">
    <property type="term" value="C:extracellular region"/>
    <property type="evidence" value="ECO:0007669"/>
    <property type="project" value="TreeGrafter"/>
</dbReference>
<dbReference type="PROSITE" id="PS52029">
    <property type="entry name" value="LD_TPASE"/>
    <property type="match status" value="1"/>
</dbReference>
<dbReference type="EMBL" id="CP027792">
    <property type="protein sequence ID" value="AVP56402.1"/>
    <property type="molecule type" value="Genomic_DNA"/>
</dbReference>
<dbReference type="GO" id="GO:0071972">
    <property type="term" value="F:peptidoglycan L,D-transpeptidase activity"/>
    <property type="evidence" value="ECO:0007669"/>
    <property type="project" value="TreeGrafter"/>
</dbReference>
<dbReference type="GO" id="GO:0018104">
    <property type="term" value="P:peptidoglycan-protein cross-linking"/>
    <property type="evidence" value="ECO:0007669"/>
    <property type="project" value="TreeGrafter"/>
</dbReference>
<evidence type="ECO:0000256" key="6">
    <source>
        <dbReference type="ARBA" id="ARBA00023316"/>
    </source>
</evidence>
<dbReference type="AlphaFoldDB" id="A0A2P1NH93"/>
<dbReference type="InterPro" id="IPR050979">
    <property type="entry name" value="LD-transpeptidase"/>
</dbReference>
<evidence type="ECO:0000256" key="2">
    <source>
        <dbReference type="ARBA" id="ARBA00005992"/>
    </source>
</evidence>
<dbReference type="Gene3D" id="2.40.440.10">
    <property type="entry name" value="L,D-transpeptidase catalytic domain-like"/>
    <property type="match status" value="1"/>
</dbReference>
<keyword evidence="5 7" id="KW-0573">Peptidoglycan synthesis</keyword>
<proteinExistence type="inferred from homology"/>
<comment type="pathway">
    <text evidence="1 7">Cell wall biogenesis; peptidoglycan biosynthesis.</text>
</comment>
<dbReference type="CDD" id="cd16913">
    <property type="entry name" value="YkuD_like"/>
    <property type="match status" value="1"/>
</dbReference>
<reference evidence="11" key="1">
    <citation type="submission" date="2018-03" db="EMBL/GenBank/DDBJ databases">
        <title>Genome sequencing of Melaminivora sp. strain SC2-7.</title>
        <authorList>
            <person name="Kim S.-J."/>
            <person name="Heo J."/>
            <person name="Ahn J.-H."/>
            <person name="Kwon S.-W."/>
        </authorList>
    </citation>
    <scope>NUCLEOTIDE SEQUENCE [LARGE SCALE GENOMIC DNA]</scope>
    <source>
        <strain evidence="11">SC2-7</strain>
    </source>
</reference>
<accession>A0A2P1NH93</accession>
<dbReference type="SUPFAM" id="SSF141523">
    <property type="entry name" value="L,D-transpeptidase catalytic domain-like"/>
    <property type="match status" value="1"/>
</dbReference>
<dbReference type="KEGG" id="melm:C7H73_01095"/>
<evidence type="ECO:0000256" key="1">
    <source>
        <dbReference type="ARBA" id="ARBA00004752"/>
    </source>
</evidence>
<feature type="active site" description="Proton donor/acceptor" evidence="7">
    <location>
        <position position="296"/>
    </location>
</feature>
<dbReference type="Pfam" id="PF01471">
    <property type="entry name" value="PG_binding_1"/>
    <property type="match status" value="1"/>
</dbReference>
<feature type="domain" description="L,D-TPase catalytic" evidence="9">
    <location>
        <begin position="202"/>
        <end position="336"/>
    </location>
</feature>
<dbReference type="Gene3D" id="1.10.101.10">
    <property type="entry name" value="PGBD-like superfamily/PGBD"/>
    <property type="match status" value="1"/>
</dbReference>
<dbReference type="GO" id="GO:0008360">
    <property type="term" value="P:regulation of cell shape"/>
    <property type="evidence" value="ECO:0007669"/>
    <property type="project" value="UniProtKB-UniRule"/>
</dbReference>
<dbReference type="InterPro" id="IPR005490">
    <property type="entry name" value="LD_TPept_cat_dom"/>
</dbReference>
<dbReference type="InterPro" id="IPR038063">
    <property type="entry name" value="Transpep_catalytic_dom"/>
</dbReference>
<dbReference type="PANTHER" id="PTHR30582:SF30">
    <property type="entry name" value="BLR4375 PROTEIN"/>
    <property type="match status" value="1"/>
</dbReference>
<keyword evidence="11" id="KW-1185">Reference proteome</keyword>
<keyword evidence="3" id="KW-0808">Transferase</keyword>
<evidence type="ECO:0000256" key="3">
    <source>
        <dbReference type="ARBA" id="ARBA00022679"/>
    </source>
</evidence>
<feature type="active site" description="Nucleophile" evidence="7">
    <location>
        <position position="312"/>
    </location>
</feature>
<dbReference type="InterPro" id="IPR002477">
    <property type="entry name" value="Peptidoglycan-bd-like"/>
</dbReference>
<dbReference type="InterPro" id="IPR036365">
    <property type="entry name" value="PGBD-like_sf"/>
</dbReference>
<dbReference type="InterPro" id="IPR036366">
    <property type="entry name" value="PGBDSf"/>
</dbReference>
<dbReference type="Pfam" id="PF03734">
    <property type="entry name" value="YkuD"/>
    <property type="match status" value="1"/>
</dbReference>
<dbReference type="GO" id="GO:0016740">
    <property type="term" value="F:transferase activity"/>
    <property type="evidence" value="ECO:0007669"/>
    <property type="project" value="UniProtKB-KW"/>
</dbReference>
<evidence type="ECO:0000313" key="11">
    <source>
        <dbReference type="Proteomes" id="UP000241829"/>
    </source>
</evidence>
<dbReference type="Proteomes" id="UP000241829">
    <property type="component" value="Chromosome"/>
</dbReference>
<organism evidence="10 11">
    <name type="scientific">Pulveribacter suum</name>
    <dbReference type="NCBI Taxonomy" id="2116657"/>
    <lineage>
        <taxon>Bacteria</taxon>
        <taxon>Pseudomonadati</taxon>
        <taxon>Pseudomonadota</taxon>
        <taxon>Betaproteobacteria</taxon>
        <taxon>Burkholderiales</taxon>
        <taxon>Comamonadaceae</taxon>
        <taxon>Pulveribacter</taxon>
    </lineage>
</organism>
<dbReference type="RefSeq" id="WP_106844963.1">
    <property type="nucleotide sequence ID" value="NZ_CP027792.1"/>
</dbReference>
<name>A0A2P1NH93_9BURK</name>
<gene>
    <name evidence="10" type="ORF">C7H73_01095</name>
</gene>
<evidence type="ECO:0000313" key="10">
    <source>
        <dbReference type="EMBL" id="AVP56402.1"/>
    </source>
</evidence>
<keyword evidence="6 7" id="KW-0961">Cell wall biogenesis/degradation</keyword>
<sequence length="337" mass="36344">MTLSRRFLLVSAAALGLPPVVWARTAAPKAGKESNALDFDAFNAADDSPALAQGATSAAVARAQILLDRAWFSPGEIDGGFGKNMQRMVRAFQRSGGLKESGRIDQDTWKALREVSGEPLLTRYRITEKDAAGPFEPTPADMAERARMKALPYQSLEEMLGERFHVNPAFLKRLNPGTRMAAGSEIVVPNVQESKAPARLSQNIEIDKSERVLFVLDKDGQPAAGFPISIGNEGNDPLPLGSMAIKNAVDNPSFTFDPKLLKTAPKDSEKAEIAPGPNNPVGTIWLGLSKPHWGIHGTPEPDKVGHSETNGCIHLTNWDAERLAKVIKVGAKVEVKA</sequence>
<protein>
    <submittedName>
        <fullName evidence="10">Murein L,D-transpeptidase</fullName>
    </submittedName>
</protein>
<keyword evidence="4 7" id="KW-0133">Cell shape</keyword>
<dbReference type="PANTHER" id="PTHR30582">
    <property type="entry name" value="L,D-TRANSPEPTIDASE"/>
    <property type="match status" value="1"/>
</dbReference>
<comment type="similarity">
    <text evidence="2">Belongs to the YkuD family.</text>
</comment>
<keyword evidence="8" id="KW-0732">Signal</keyword>
<dbReference type="OrthoDB" id="9787225at2"/>
<evidence type="ECO:0000256" key="7">
    <source>
        <dbReference type="PROSITE-ProRule" id="PRU01373"/>
    </source>
</evidence>